<organism evidence="6 7">
    <name type="scientific">Porites lobata</name>
    <dbReference type="NCBI Taxonomy" id="104759"/>
    <lineage>
        <taxon>Eukaryota</taxon>
        <taxon>Metazoa</taxon>
        <taxon>Cnidaria</taxon>
        <taxon>Anthozoa</taxon>
        <taxon>Hexacorallia</taxon>
        <taxon>Scleractinia</taxon>
        <taxon>Fungiina</taxon>
        <taxon>Poritidae</taxon>
        <taxon>Porites</taxon>
    </lineage>
</organism>
<sequence>MSKIRSYLPWGAKNVVRIVRLQGTIRPQSRGQGLNLQKIDKHLGKAFDIKKVKPKAVCLEINSPGGSAVQSSLIYQRIRNLSKATEVPVLSFTEDYAASGGYWLALAGDEIFVDPNSVVGSIGALFGNFGFEEAIKKLGLEWRLITAGENKVRMDPFKPLKQADVDHTAKILHSVHNNFIQLVKERRPNLDPNHKSAFSGDFFIGKDAVSMGLADGFCSDLKALCMERFGKDVKFERCEPPKGFLDRFQGVGSNARIELSVGELLDELTDKQQEAKFGL</sequence>
<dbReference type="EMBL" id="CALNXK010000004">
    <property type="protein sequence ID" value="CAH3036343.1"/>
    <property type="molecule type" value="Genomic_DNA"/>
</dbReference>
<evidence type="ECO:0000313" key="7">
    <source>
        <dbReference type="Proteomes" id="UP001159405"/>
    </source>
</evidence>
<protein>
    <recommendedName>
        <fullName evidence="5">Peptidase S49 domain-containing protein</fullName>
    </recommendedName>
</protein>
<name>A0ABN8MYU5_9CNID</name>
<keyword evidence="2" id="KW-0645">Protease</keyword>
<dbReference type="Gene3D" id="3.90.226.10">
    <property type="entry name" value="2-enoyl-CoA Hydratase, Chain A, domain 1"/>
    <property type="match status" value="1"/>
</dbReference>
<evidence type="ECO:0000313" key="6">
    <source>
        <dbReference type="EMBL" id="CAH3036343.1"/>
    </source>
</evidence>
<dbReference type="CDD" id="cd07023">
    <property type="entry name" value="S49_Sppa_N_C"/>
    <property type="match status" value="1"/>
</dbReference>
<keyword evidence="4" id="KW-0720">Serine protease</keyword>
<feature type="domain" description="Peptidase S49" evidence="5">
    <location>
        <begin position="83"/>
        <end position="216"/>
    </location>
</feature>
<comment type="caution">
    <text evidence="6">The sequence shown here is derived from an EMBL/GenBank/DDBJ whole genome shotgun (WGS) entry which is preliminary data.</text>
</comment>
<dbReference type="InterPro" id="IPR029045">
    <property type="entry name" value="ClpP/crotonase-like_dom_sf"/>
</dbReference>
<accession>A0ABN8MYU5</accession>
<gene>
    <name evidence="6" type="ORF">PLOB_00030921</name>
</gene>
<comment type="similarity">
    <text evidence="1">Belongs to the peptidase S49 family.</text>
</comment>
<dbReference type="InterPro" id="IPR002142">
    <property type="entry name" value="Peptidase_S49"/>
</dbReference>
<evidence type="ECO:0000256" key="3">
    <source>
        <dbReference type="ARBA" id="ARBA00022801"/>
    </source>
</evidence>
<evidence type="ECO:0000256" key="2">
    <source>
        <dbReference type="ARBA" id="ARBA00022670"/>
    </source>
</evidence>
<dbReference type="SUPFAM" id="SSF52096">
    <property type="entry name" value="ClpP/crotonase"/>
    <property type="match status" value="1"/>
</dbReference>
<evidence type="ECO:0000256" key="4">
    <source>
        <dbReference type="ARBA" id="ARBA00022825"/>
    </source>
</evidence>
<keyword evidence="3" id="KW-0378">Hydrolase</keyword>
<dbReference type="PANTHER" id="PTHR42987:SF8">
    <property type="entry name" value="PROTEINASE"/>
    <property type="match status" value="1"/>
</dbReference>
<dbReference type="InterPro" id="IPR047272">
    <property type="entry name" value="S49_SppA_C"/>
</dbReference>
<keyword evidence="7" id="KW-1185">Reference proteome</keyword>
<proteinExistence type="inferred from homology"/>
<evidence type="ECO:0000259" key="5">
    <source>
        <dbReference type="Pfam" id="PF01343"/>
    </source>
</evidence>
<evidence type="ECO:0000256" key="1">
    <source>
        <dbReference type="ARBA" id="ARBA00008683"/>
    </source>
</evidence>
<dbReference type="Proteomes" id="UP001159405">
    <property type="component" value="Unassembled WGS sequence"/>
</dbReference>
<dbReference type="Pfam" id="PF01343">
    <property type="entry name" value="Peptidase_S49"/>
    <property type="match status" value="1"/>
</dbReference>
<reference evidence="6 7" key="1">
    <citation type="submission" date="2022-05" db="EMBL/GenBank/DDBJ databases">
        <authorList>
            <consortium name="Genoscope - CEA"/>
            <person name="William W."/>
        </authorList>
    </citation>
    <scope>NUCLEOTIDE SEQUENCE [LARGE SCALE GENOMIC DNA]</scope>
</reference>
<dbReference type="PANTHER" id="PTHR42987">
    <property type="entry name" value="PEPTIDASE S49"/>
    <property type="match status" value="1"/>
</dbReference>